<dbReference type="Pfam" id="PF00072">
    <property type="entry name" value="Response_reg"/>
    <property type="match status" value="1"/>
</dbReference>
<dbReference type="RefSeq" id="WP_071453967.1">
    <property type="nucleotide sequence ID" value="NZ_CP017675.1"/>
</dbReference>
<evidence type="ECO:0000259" key="4">
    <source>
        <dbReference type="PROSITE" id="PS50110"/>
    </source>
</evidence>
<dbReference type="InterPro" id="IPR050595">
    <property type="entry name" value="Bact_response_regulator"/>
</dbReference>
<reference evidence="5 6" key="1">
    <citation type="submission" date="2016-10" db="EMBL/GenBank/DDBJ databases">
        <title>Description of Gloeomargarita lithophora gen. nov., sp. nov., a thylakoid-bearing basal-branching cyanobacterium with intracellular carbonates, and proposal for Gloeomargaritales ord. nov.</title>
        <authorList>
            <person name="Moreira D."/>
            <person name="Tavera R."/>
            <person name="Benzerara K."/>
            <person name="Skouri-Panet F."/>
            <person name="Couradeau E."/>
            <person name="Gerard E."/>
            <person name="Loussert C."/>
            <person name="Novelo E."/>
            <person name="Zivanovic Y."/>
            <person name="Lopez-Garcia P."/>
        </authorList>
    </citation>
    <scope>NUCLEOTIDE SEQUENCE [LARGE SCALE GENOMIC DNA]</scope>
    <source>
        <strain evidence="5 6">D10</strain>
    </source>
</reference>
<dbReference type="EMBL" id="CP017675">
    <property type="protein sequence ID" value="APB33375.1"/>
    <property type="molecule type" value="Genomic_DNA"/>
</dbReference>
<gene>
    <name evidence="5" type="primary">pilH-2</name>
    <name evidence="5" type="ORF">GlitD10_1055</name>
</gene>
<dbReference type="SUPFAM" id="SSF52172">
    <property type="entry name" value="CheY-like"/>
    <property type="match status" value="1"/>
</dbReference>
<keyword evidence="2" id="KW-0902">Two-component regulatory system</keyword>
<dbReference type="PANTHER" id="PTHR44591">
    <property type="entry name" value="STRESS RESPONSE REGULATOR PROTEIN 1"/>
    <property type="match status" value="1"/>
</dbReference>
<dbReference type="PANTHER" id="PTHR44591:SF14">
    <property type="entry name" value="PROTEIN PILG"/>
    <property type="match status" value="1"/>
</dbReference>
<evidence type="ECO:0000256" key="3">
    <source>
        <dbReference type="PROSITE-ProRule" id="PRU00169"/>
    </source>
</evidence>
<dbReference type="InterPro" id="IPR001789">
    <property type="entry name" value="Sig_transdc_resp-reg_receiver"/>
</dbReference>
<name>A0A1J0ABT4_9CYAN</name>
<keyword evidence="1 3" id="KW-0597">Phosphoprotein</keyword>
<organism evidence="5 6">
    <name type="scientific">Gloeomargarita lithophora Alchichica-D10</name>
    <dbReference type="NCBI Taxonomy" id="1188229"/>
    <lineage>
        <taxon>Bacteria</taxon>
        <taxon>Bacillati</taxon>
        <taxon>Cyanobacteriota</taxon>
        <taxon>Cyanophyceae</taxon>
        <taxon>Gloeomargaritales</taxon>
        <taxon>Gloeomargaritaceae</taxon>
        <taxon>Gloeomargarita</taxon>
    </lineage>
</organism>
<dbReference type="KEGG" id="glt:GlitD10_1055"/>
<keyword evidence="6" id="KW-1185">Reference proteome</keyword>
<dbReference type="InterPro" id="IPR011006">
    <property type="entry name" value="CheY-like_superfamily"/>
</dbReference>
<feature type="domain" description="Response regulatory" evidence="4">
    <location>
        <begin position="9"/>
        <end position="125"/>
    </location>
</feature>
<accession>A0A1J0ABT4</accession>
<sequence>MAELTATKTILLVEDGRAEQQLIAGLLSQVGFEVVAFDGVEPAWAWLNEHTPALVLLDIVMAGQSGLDLCRMIRARPEFSQVPIVFCTSKNQEFDRFWAMRQGGNAYITKPFAPKELVAVVQQYVK</sequence>
<evidence type="ECO:0000313" key="5">
    <source>
        <dbReference type="EMBL" id="APB33375.1"/>
    </source>
</evidence>
<feature type="modified residue" description="4-aspartylphosphate" evidence="3">
    <location>
        <position position="58"/>
    </location>
</feature>
<dbReference type="Gene3D" id="3.40.50.2300">
    <property type="match status" value="1"/>
</dbReference>
<protein>
    <submittedName>
        <fullName evidence="5">Response regulator receiver protein</fullName>
    </submittedName>
</protein>
<dbReference type="STRING" id="1188229.GlitD10_1055"/>
<dbReference type="GO" id="GO:0000160">
    <property type="term" value="P:phosphorelay signal transduction system"/>
    <property type="evidence" value="ECO:0007669"/>
    <property type="project" value="UniProtKB-KW"/>
</dbReference>
<evidence type="ECO:0000313" key="6">
    <source>
        <dbReference type="Proteomes" id="UP000180235"/>
    </source>
</evidence>
<proteinExistence type="predicted"/>
<dbReference type="SMART" id="SM00448">
    <property type="entry name" value="REC"/>
    <property type="match status" value="1"/>
</dbReference>
<dbReference type="PROSITE" id="PS50110">
    <property type="entry name" value="RESPONSE_REGULATORY"/>
    <property type="match status" value="1"/>
</dbReference>
<dbReference type="AlphaFoldDB" id="A0A1J0ABT4"/>
<evidence type="ECO:0000256" key="2">
    <source>
        <dbReference type="ARBA" id="ARBA00023012"/>
    </source>
</evidence>
<evidence type="ECO:0000256" key="1">
    <source>
        <dbReference type="ARBA" id="ARBA00022553"/>
    </source>
</evidence>
<dbReference type="Proteomes" id="UP000180235">
    <property type="component" value="Chromosome"/>
</dbReference>
<dbReference type="OrthoDB" id="457440at2"/>